<comment type="caution">
    <text evidence="1">The sequence shown here is derived from an EMBL/GenBank/DDBJ whole genome shotgun (WGS) entry which is preliminary data.</text>
</comment>
<protein>
    <submittedName>
        <fullName evidence="1">Uncharacterized protein</fullName>
    </submittedName>
</protein>
<sequence>MPDSVVKNLTSLFINTVECSGDVPPPLIGSSLTYLNGKAYLFGGRTISSGALSSQISVKRTLYRLNAPPRLDITDLSSSISAGAALPPGLRFPSSHLVDPHTMLLAGTNIAGHDNSELSLWLCNLNDFSWRRIQCAQHFMRGSWNQSVLNTITNEYVAFGDSNRDLAADYQRRRLNFNEAKVVDLKAFGCLSRDSVRRYPIGLQERYIASGLLSVDKQQHLNSYLKATQELGMMFHTLSQFVDCELTTSDGEHFFINSGMLRHRLPQLGKRWLDSQHARKSLKGYCITLSHQRSIIGPIIQYIYTYPLDMPQTSVSGDYTPHPEALALPTKGAAITAGDKDTGGLATLNTLGSILVSASVLDLPDVVQEVAAILHHRMTPYIASNVFHWAVVAKHSLLQAHAVTTILENKELLVQNPDKVLGYIPRSSERLLLSYIAPTLKSDGLFAPLFEHTQSSANMQKGTGISELARNSTDMSASRSAISSELAALAARISDVLSTESSFGLDAVPISPSFDLDRSSNDSEAPVKSKVTLVGIPSRPSHSLPPSIHTATGAAQGSERLRIMSPQLSANSSATTASFESSKSRSKEFSEIASISELRQIEKEIRILDKGIAGVDHLQISKSRRRKSSMGSPLANEVVVSVTDNANAQYPRPNTAVNLPGQSQKQHPSPSSSPSSFSSQPAGPRVPSTIAEENPGSQQLQPLPHLATLGNGGLPFSQDAAGYHLGLDNSPEGLESPNGSQFYHHQKPAATNSTPTLDLSKPSRLTRPTTSKSHKSIKPHLLSSLPTTPVVSNAQHTFSPSDKANSFAGNDNSDRSSVASQLLNGSNFHDMISPPPSRSSFANRRSLFKPFKKVAKRFGPTSSTSNLGGTAMSPVDPVSSVVNTLSPTLP</sequence>
<organism evidence="1 2">
    <name type="scientific">Spiromyces aspiralis</name>
    <dbReference type="NCBI Taxonomy" id="68401"/>
    <lineage>
        <taxon>Eukaryota</taxon>
        <taxon>Fungi</taxon>
        <taxon>Fungi incertae sedis</taxon>
        <taxon>Zoopagomycota</taxon>
        <taxon>Kickxellomycotina</taxon>
        <taxon>Kickxellomycetes</taxon>
        <taxon>Kickxellales</taxon>
        <taxon>Kickxellaceae</taxon>
        <taxon>Spiromyces</taxon>
    </lineage>
</organism>
<proteinExistence type="predicted"/>
<evidence type="ECO:0000313" key="2">
    <source>
        <dbReference type="Proteomes" id="UP001145114"/>
    </source>
</evidence>
<name>A0ACC1HID0_9FUNG</name>
<gene>
    <name evidence="1" type="ORF">EV182_001876</name>
</gene>
<evidence type="ECO:0000313" key="1">
    <source>
        <dbReference type="EMBL" id="KAJ1675130.1"/>
    </source>
</evidence>
<accession>A0ACC1HID0</accession>
<reference evidence="1" key="1">
    <citation type="submission" date="2022-06" db="EMBL/GenBank/DDBJ databases">
        <title>Phylogenomic reconstructions and comparative analyses of Kickxellomycotina fungi.</title>
        <authorList>
            <person name="Reynolds N.K."/>
            <person name="Stajich J.E."/>
            <person name="Barry K."/>
            <person name="Grigoriev I.V."/>
            <person name="Crous P."/>
            <person name="Smith M.E."/>
        </authorList>
    </citation>
    <scope>NUCLEOTIDE SEQUENCE</scope>
    <source>
        <strain evidence="1">RSA 2271</strain>
    </source>
</reference>
<keyword evidence="2" id="KW-1185">Reference proteome</keyword>
<dbReference type="EMBL" id="JAMZIH010005472">
    <property type="protein sequence ID" value="KAJ1675130.1"/>
    <property type="molecule type" value="Genomic_DNA"/>
</dbReference>
<feature type="non-terminal residue" evidence="1">
    <location>
        <position position="890"/>
    </location>
</feature>
<dbReference type="Proteomes" id="UP001145114">
    <property type="component" value="Unassembled WGS sequence"/>
</dbReference>